<dbReference type="PROSITE" id="PS50206">
    <property type="entry name" value="RHODANESE_3"/>
    <property type="match status" value="4"/>
</dbReference>
<dbReference type="Gene3D" id="3.40.250.10">
    <property type="entry name" value="Rhodanese-like domain"/>
    <property type="match status" value="4"/>
</dbReference>
<proteinExistence type="predicted"/>
<protein>
    <submittedName>
        <fullName evidence="2">Rhodanese-related sulfurtransferase</fullName>
    </submittedName>
</protein>
<dbReference type="PANTHER" id="PTHR44086">
    <property type="entry name" value="THIOSULFATE SULFURTRANSFERASE RDL2, MITOCHONDRIAL-RELATED"/>
    <property type="match status" value="1"/>
</dbReference>
<comment type="caution">
    <text evidence="2">The sequence shown here is derived from an EMBL/GenBank/DDBJ whole genome shotgun (WGS) entry which is preliminary data.</text>
</comment>
<dbReference type="EMBL" id="JACICC010000006">
    <property type="protein sequence ID" value="MBB3810511.1"/>
    <property type="molecule type" value="Genomic_DNA"/>
</dbReference>
<name>A0A7W5Z6Q3_9HYPH</name>
<reference evidence="2 3" key="1">
    <citation type="submission" date="2020-08" db="EMBL/GenBank/DDBJ databases">
        <title>Genomic Encyclopedia of Type Strains, Phase IV (KMG-IV): sequencing the most valuable type-strain genomes for metagenomic binning, comparative biology and taxonomic classification.</title>
        <authorList>
            <person name="Goeker M."/>
        </authorList>
    </citation>
    <scope>NUCLEOTIDE SEQUENCE [LARGE SCALE GENOMIC DNA]</scope>
    <source>
        <strain evidence="2 3">DSM 28760</strain>
    </source>
</reference>
<sequence length="515" mass="56036">MTHVIDPAELKRWLSDGAEIAFLDVREHGQFGEGHPFLAIPAPYSRLEIDVPRLVPRRTTRIALIDGGDGVAARAAEALRDIGYTDVSVSRDGVQGWQAAGFTLFKGVNLPSKTFGELVEHALETPHLSASELSHRLDAGETIVILDGRPLQEFHKMSIPGAICCPNGELARRFWDLDISPETPVIINCAGRTRSIIGAQTLIDIGVPNPVYALENGTQGWYLQDLPLNHGQSQTYRQIDTPPAEAVLTRAEALANKSGVERVDSRTLDGWAHDADRTVFILDVRSPQETAADPVPGAIPAPGGQLIQATDQYVGTRGARLVIVDTDGVRAPVVASWLRRLGHEAYVAARTDLPAASHADETLPLLPEVQPADLFANGEPPRLIDLRSSASFRQGHIEGAEWSIRPRLRPEPNQTVVFIADDPAVAAIAARDISAERGAAFRLAGGPQDWEQAGLRVVATPDTPADDDRIDFLFFVHDRHDGNKAAARQYLEWETGLVAQLDADERKLFRLPGIA</sequence>
<evidence type="ECO:0000259" key="1">
    <source>
        <dbReference type="PROSITE" id="PS50206"/>
    </source>
</evidence>
<dbReference type="PANTHER" id="PTHR44086:SF10">
    <property type="entry name" value="THIOSULFATE SULFURTRANSFERASE_RHODANESE-LIKE DOMAIN-CONTAINING PROTEIN 3"/>
    <property type="match status" value="1"/>
</dbReference>
<dbReference type="SMART" id="SM00450">
    <property type="entry name" value="RHOD"/>
    <property type="match status" value="4"/>
</dbReference>
<organism evidence="2 3">
    <name type="scientific">Pseudochelatococcus contaminans</name>
    <dbReference type="NCBI Taxonomy" id="1538103"/>
    <lineage>
        <taxon>Bacteria</taxon>
        <taxon>Pseudomonadati</taxon>
        <taxon>Pseudomonadota</taxon>
        <taxon>Alphaproteobacteria</taxon>
        <taxon>Hyphomicrobiales</taxon>
        <taxon>Chelatococcaceae</taxon>
        <taxon>Pseudochelatococcus</taxon>
    </lineage>
</organism>
<dbReference type="AlphaFoldDB" id="A0A7W5Z6Q3"/>
<evidence type="ECO:0000313" key="2">
    <source>
        <dbReference type="EMBL" id="MBB3810511.1"/>
    </source>
</evidence>
<dbReference type="InterPro" id="IPR036873">
    <property type="entry name" value="Rhodanese-like_dom_sf"/>
</dbReference>
<feature type="domain" description="Rhodanese" evidence="1">
    <location>
        <begin position="275"/>
        <end position="357"/>
    </location>
</feature>
<feature type="domain" description="Rhodanese" evidence="1">
    <location>
        <begin position="139"/>
        <end position="230"/>
    </location>
</feature>
<dbReference type="SUPFAM" id="SSF52821">
    <property type="entry name" value="Rhodanese/Cell cycle control phosphatase"/>
    <property type="match status" value="4"/>
</dbReference>
<keyword evidence="2" id="KW-0808">Transferase</keyword>
<dbReference type="Pfam" id="PF00581">
    <property type="entry name" value="Rhodanese"/>
    <property type="match status" value="2"/>
</dbReference>
<dbReference type="InterPro" id="IPR001763">
    <property type="entry name" value="Rhodanese-like_dom"/>
</dbReference>
<gene>
    <name evidence="2" type="ORF">FHS81_002612</name>
</gene>
<dbReference type="RefSeq" id="WP_183753532.1">
    <property type="nucleotide sequence ID" value="NZ_JACICC010000006.1"/>
</dbReference>
<accession>A0A7W5Z6Q3</accession>
<evidence type="ECO:0000313" key="3">
    <source>
        <dbReference type="Proteomes" id="UP000537592"/>
    </source>
</evidence>
<dbReference type="Proteomes" id="UP000537592">
    <property type="component" value="Unassembled WGS sequence"/>
</dbReference>
<keyword evidence="3" id="KW-1185">Reference proteome</keyword>
<feature type="domain" description="Rhodanese" evidence="1">
    <location>
        <begin position="16"/>
        <end position="106"/>
    </location>
</feature>
<dbReference type="GO" id="GO:0004792">
    <property type="term" value="F:thiosulfate-cyanide sulfurtransferase activity"/>
    <property type="evidence" value="ECO:0007669"/>
    <property type="project" value="TreeGrafter"/>
</dbReference>
<feature type="domain" description="Rhodanese" evidence="1">
    <location>
        <begin position="377"/>
        <end position="459"/>
    </location>
</feature>